<reference evidence="1 2" key="2">
    <citation type="submission" date="2012-06" db="EMBL/GenBank/DDBJ databases">
        <authorList>
            <person name="Fiebig A."/>
        </authorList>
    </citation>
    <scope>NUCLEOTIDE SEQUENCE [LARGE SCALE GENOMIC DNA]</scope>
    <source>
        <strain evidence="1 2">DFL-43</strain>
    </source>
</reference>
<dbReference type="HOGENOM" id="CLU_1319467_0_0_5"/>
<accession>A9D4R5</accession>
<keyword evidence="1" id="KW-0645">Protease</keyword>
<protein>
    <submittedName>
        <fullName evidence="1">Caudovirus prohead protease</fullName>
    </submittedName>
</protein>
<evidence type="ECO:0000313" key="1">
    <source>
        <dbReference type="EMBL" id="EDQ33943.1"/>
    </source>
</evidence>
<name>A9D4R5_HOEPD</name>
<dbReference type="OrthoDB" id="9806592at2"/>
<keyword evidence="1" id="KW-0378">Hydrolase</keyword>
<keyword evidence="2" id="KW-1185">Reference proteome</keyword>
<dbReference type="AlphaFoldDB" id="A9D4R5"/>
<dbReference type="RefSeq" id="WP_007196949.1">
    <property type="nucleotide sequence ID" value="NZ_CM002917.1"/>
</dbReference>
<dbReference type="eggNOG" id="COG3740">
    <property type="taxonomic scope" value="Bacteria"/>
</dbReference>
<dbReference type="Proteomes" id="UP000004291">
    <property type="component" value="Chromosome"/>
</dbReference>
<organism evidence="1 2">
    <name type="scientific">Hoeflea phototrophica (strain DSM 17068 / NCIMB 14078 / DFL-43)</name>
    <dbReference type="NCBI Taxonomy" id="411684"/>
    <lineage>
        <taxon>Bacteria</taxon>
        <taxon>Pseudomonadati</taxon>
        <taxon>Pseudomonadota</taxon>
        <taxon>Alphaproteobacteria</taxon>
        <taxon>Hyphomicrobiales</taxon>
        <taxon>Rhizobiaceae</taxon>
        <taxon>Hoeflea</taxon>
    </lineage>
</organism>
<comment type="caution">
    <text evidence="1">The sequence shown here is derived from an EMBL/GenBank/DDBJ whole genome shotgun (WGS) entry which is preliminary data.</text>
</comment>
<sequence>MTELIRLPKMQRDAEIRAASYDEQDNTIEVVWTTGSTGRRVSWMEGEFDEELVVSDKAVRLDRLNAGAPFLDTHDRYSLDAVIGSVVAGTAKIAKGVGTARIQLSKAAGTLDRVAKIIEGTVRNVSVAYRIHGVEKTQREGMVPLHRVIDWEPMEISAVPVGFDPGAQVRSGSDDELFSCRVDLCSAHLNSVRRLRMEMQQRHFEVVR</sequence>
<dbReference type="GO" id="GO:0008233">
    <property type="term" value="F:peptidase activity"/>
    <property type="evidence" value="ECO:0007669"/>
    <property type="project" value="UniProtKB-KW"/>
</dbReference>
<evidence type="ECO:0000313" key="2">
    <source>
        <dbReference type="Proteomes" id="UP000004291"/>
    </source>
</evidence>
<reference evidence="1 2" key="1">
    <citation type="submission" date="2007-10" db="EMBL/GenBank/DDBJ databases">
        <authorList>
            <person name="Wagner-Dobler I."/>
            <person name="Ferriera S."/>
            <person name="Johnson J."/>
            <person name="Kravitz S."/>
            <person name="Beeson K."/>
            <person name="Sutton G."/>
            <person name="Rogers Y.-H."/>
            <person name="Friedman R."/>
            <person name="Frazier M."/>
            <person name="Venter J.C."/>
        </authorList>
    </citation>
    <scope>NUCLEOTIDE SEQUENCE [LARGE SCALE GENOMIC DNA]</scope>
    <source>
        <strain evidence="1 2">DFL-43</strain>
    </source>
</reference>
<proteinExistence type="predicted"/>
<dbReference type="EMBL" id="ABIA03000002">
    <property type="protein sequence ID" value="EDQ33943.1"/>
    <property type="molecule type" value="Genomic_DNA"/>
</dbReference>
<gene>
    <name evidence="1" type="ORF">HPDFL43_05800</name>
</gene>
<dbReference type="STRING" id="411684.HPDFL43_05800"/>
<dbReference type="GO" id="GO:0006508">
    <property type="term" value="P:proteolysis"/>
    <property type="evidence" value="ECO:0007669"/>
    <property type="project" value="UniProtKB-KW"/>
</dbReference>